<dbReference type="EMBL" id="CP104006">
    <property type="protein sequence ID" value="UWM44287.1"/>
    <property type="molecule type" value="Genomic_DNA"/>
</dbReference>
<reference evidence="2" key="1">
    <citation type="submission" date="2022-08" db="EMBL/GenBank/DDBJ databases">
        <authorList>
            <person name="Bogun A."/>
            <person name="Kislichkina A."/>
            <person name="Solomentsev V."/>
            <person name="Skryabin Y."/>
            <person name="Sizova A."/>
            <person name="Platonov M."/>
            <person name="Dentovskaya S."/>
        </authorList>
    </citation>
    <scope>NUCLEOTIDE SEQUENCE</scope>
    <source>
        <strain evidence="2">SCPM-O-B-7604</strain>
    </source>
</reference>
<evidence type="ECO:0008006" key="4">
    <source>
        <dbReference type="Google" id="ProtNLM"/>
    </source>
</evidence>
<gene>
    <name evidence="2" type="ORF">N0H69_16575</name>
</gene>
<evidence type="ECO:0000256" key="1">
    <source>
        <dbReference type="SAM" id="Phobius"/>
    </source>
</evidence>
<keyword evidence="1" id="KW-0812">Transmembrane</keyword>
<proteinExistence type="predicted"/>
<sequence>MLNHPVAGQVLTIHLASWRYLAALTLPPIIFALWGADSMIAALLLLLAGVTHYYCWRLWLDERLFALLYTSEPQTADFDMALQQLWGGKPVNGRSLDSRWRGATKLLHRAMFSTLLLWLVMVSAPLIDLFWITWPR</sequence>
<keyword evidence="3" id="KW-1185">Reference proteome</keyword>
<evidence type="ECO:0000313" key="2">
    <source>
        <dbReference type="EMBL" id="UWM44287.1"/>
    </source>
</evidence>
<keyword evidence="1" id="KW-0472">Membrane</keyword>
<dbReference type="RefSeq" id="WP_072077533.1">
    <property type="nucleotide sequence ID" value="NZ_CABHWX010000123.1"/>
</dbReference>
<accession>A0ABY5ULG8</accession>
<feature type="transmembrane region" description="Helical" evidence="1">
    <location>
        <begin position="115"/>
        <end position="134"/>
    </location>
</feature>
<evidence type="ECO:0000313" key="3">
    <source>
        <dbReference type="Proteomes" id="UP001057860"/>
    </source>
</evidence>
<feature type="transmembrane region" description="Helical" evidence="1">
    <location>
        <begin position="29"/>
        <end position="55"/>
    </location>
</feature>
<name>A0ABY5ULG8_9GAMM</name>
<keyword evidence="1" id="KW-1133">Transmembrane helix</keyword>
<dbReference type="Proteomes" id="UP001057860">
    <property type="component" value="Chromosome"/>
</dbReference>
<protein>
    <recommendedName>
        <fullName evidence="4">Beta-lactamase fold Zn-dependent hydrolase</fullName>
    </recommendedName>
</protein>
<dbReference type="GeneID" id="75141648"/>
<organism evidence="2 3">
    <name type="scientific">Yersinia alsatica</name>
    <dbReference type="NCBI Taxonomy" id="2890317"/>
    <lineage>
        <taxon>Bacteria</taxon>
        <taxon>Pseudomonadati</taxon>
        <taxon>Pseudomonadota</taxon>
        <taxon>Gammaproteobacteria</taxon>
        <taxon>Enterobacterales</taxon>
        <taxon>Yersiniaceae</taxon>
        <taxon>Yersinia</taxon>
    </lineage>
</organism>